<dbReference type="Proteomes" id="UP000077856">
    <property type="component" value="Chromosome"/>
</dbReference>
<dbReference type="GO" id="GO:0008610">
    <property type="term" value="P:lipid biosynthetic process"/>
    <property type="evidence" value="ECO:0007669"/>
    <property type="project" value="UniProtKB-ARBA"/>
</dbReference>
<comment type="cofactor">
    <cofactor evidence="1">
        <name>pantetheine 4'-phosphate</name>
        <dbReference type="ChEBI" id="CHEBI:47942"/>
    </cofactor>
</comment>
<name>A0A160M8H7_9BACI</name>
<dbReference type="InterPro" id="IPR006162">
    <property type="entry name" value="Ppantetheine_attach_site"/>
</dbReference>
<dbReference type="FunFam" id="3.40.50.12780:FF:000012">
    <property type="entry name" value="Non-ribosomal peptide synthetase"/>
    <property type="match status" value="2"/>
</dbReference>
<evidence type="ECO:0000313" key="7">
    <source>
        <dbReference type="EMBL" id="AND38328.1"/>
    </source>
</evidence>
<dbReference type="Gene3D" id="3.30.559.30">
    <property type="entry name" value="Nonribosomal peptide synthetase, condensation domain"/>
    <property type="match status" value="2"/>
</dbReference>
<dbReference type="Gene3D" id="2.30.38.10">
    <property type="entry name" value="Luciferase, Domain 3"/>
    <property type="match status" value="2"/>
</dbReference>
<dbReference type="GO" id="GO:0044550">
    <property type="term" value="P:secondary metabolite biosynthetic process"/>
    <property type="evidence" value="ECO:0007669"/>
    <property type="project" value="TreeGrafter"/>
</dbReference>
<comment type="similarity">
    <text evidence="2">Belongs to the ATP-dependent AMP-binding enzyme family.</text>
</comment>
<dbReference type="InterPro" id="IPR000873">
    <property type="entry name" value="AMP-dep_synth/lig_dom"/>
</dbReference>
<feature type="domain" description="Carrier" evidence="6">
    <location>
        <begin position="994"/>
        <end position="1068"/>
    </location>
</feature>
<dbReference type="PROSITE" id="PS00455">
    <property type="entry name" value="AMP_BINDING"/>
    <property type="match status" value="2"/>
</dbReference>
<keyword evidence="4" id="KW-0597">Phosphoprotein</keyword>
<dbReference type="PROSITE" id="PS00012">
    <property type="entry name" value="PHOSPHOPANTETHEINE"/>
    <property type="match status" value="1"/>
</dbReference>
<accession>A0A160M8H7</accession>
<feature type="domain" description="Carrier" evidence="6">
    <location>
        <begin position="2054"/>
        <end position="2129"/>
    </location>
</feature>
<dbReference type="RefSeq" id="WP_019379468.1">
    <property type="nucleotide sequence ID" value="NZ_CP015506.1"/>
</dbReference>
<dbReference type="CDD" id="cd17646">
    <property type="entry name" value="A_NRPS_AB3403-like"/>
    <property type="match status" value="1"/>
</dbReference>
<dbReference type="GO" id="GO:0017000">
    <property type="term" value="P:antibiotic biosynthetic process"/>
    <property type="evidence" value="ECO:0007669"/>
    <property type="project" value="UniProtKB-KW"/>
</dbReference>
<dbReference type="InterPro" id="IPR009081">
    <property type="entry name" value="PP-bd_ACP"/>
</dbReference>
<organism evidence="7 8">
    <name type="scientific">Cytobacillus oceanisediminis 2691</name>
    <dbReference type="NCBI Taxonomy" id="1196031"/>
    <lineage>
        <taxon>Bacteria</taxon>
        <taxon>Bacillati</taxon>
        <taxon>Bacillota</taxon>
        <taxon>Bacilli</taxon>
        <taxon>Bacillales</taxon>
        <taxon>Bacillaceae</taxon>
        <taxon>Cytobacillus</taxon>
    </lineage>
</organism>
<dbReference type="eggNOG" id="COG1020">
    <property type="taxonomic scope" value="Bacteria"/>
</dbReference>
<dbReference type="Pfam" id="PF00668">
    <property type="entry name" value="Condensation"/>
    <property type="match status" value="2"/>
</dbReference>
<dbReference type="NCBIfam" id="NF003417">
    <property type="entry name" value="PRK04813.1"/>
    <property type="match status" value="2"/>
</dbReference>
<evidence type="ECO:0000259" key="6">
    <source>
        <dbReference type="PROSITE" id="PS50075"/>
    </source>
</evidence>
<gene>
    <name evidence="7" type="ORF">A361_04080</name>
</gene>
<dbReference type="Gene3D" id="3.40.50.980">
    <property type="match status" value="4"/>
</dbReference>
<dbReference type="FunFam" id="3.40.50.980:FF:000001">
    <property type="entry name" value="Non-ribosomal peptide synthetase"/>
    <property type="match status" value="1"/>
</dbReference>
<keyword evidence="3" id="KW-0596">Phosphopantetheine</keyword>
<protein>
    <recommendedName>
        <fullName evidence="6">Carrier domain-containing protein</fullName>
    </recommendedName>
</protein>
<dbReference type="Pfam" id="PF13193">
    <property type="entry name" value="AMP-binding_C"/>
    <property type="match status" value="1"/>
</dbReference>
<dbReference type="GO" id="GO:0003824">
    <property type="term" value="F:catalytic activity"/>
    <property type="evidence" value="ECO:0007669"/>
    <property type="project" value="InterPro"/>
</dbReference>
<dbReference type="SUPFAM" id="SSF47336">
    <property type="entry name" value="ACP-like"/>
    <property type="match status" value="2"/>
</dbReference>
<dbReference type="InterPro" id="IPR025110">
    <property type="entry name" value="AMP-bd_C"/>
</dbReference>
<dbReference type="SUPFAM" id="SSF53474">
    <property type="entry name" value="alpha/beta-Hydrolases"/>
    <property type="match status" value="1"/>
</dbReference>
<dbReference type="Gene3D" id="3.30.559.10">
    <property type="entry name" value="Chloramphenicol acetyltransferase-like domain"/>
    <property type="match status" value="2"/>
</dbReference>
<evidence type="ECO:0000256" key="2">
    <source>
        <dbReference type="ARBA" id="ARBA00006432"/>
    </source>
</evidence>
<evidence type="ECO:0000256" key="3">
    <source>
        <dbReference type="ARBA" id="ARBA00022450"/>
    </source>
</evidence>
<dbReference type="PANTHER" id="PTHR45527">
    <property type="entry name" value="NONRIBOSOMAL PEPTIDE SYNTHETASE"/>
    <property type="match status" value="1"/>
</dbReference>
<reference evidence="7 8" key="1">
    <citation type="submission" date="2016-04" db="EMBL/GenBank/DDBJ databases">
        <title>Complete genome sequence of Bacillus oceanisediminis strain 2691.</title>
        <authorList>
            <person name="Jeong H."/>
            <person name="Kim H.J."/>
            <person name="Lee D.-W."/>
        </authorList>
    </citation>
    <scope>NUCLEOTIDE SEQUENCE [LARGE SCALE GENOMIC DNA]</scope>
    <source>
        <strain evidence="7 8">2691</strain>
    </source>
</reference>
<sequence>MSLEKELEILKQLKKQMGLRTANTIPKRENQNEYPLSYAQERMWFASELKSSSAAYNIPLAMRMTGPADFNKLEQVFNRIIQKHEVLRAGFENSKGTPTQHINPYQEVKIPVIKINGETLQEKEKKANEQIKKSASVPFSLSSGPLYKIEIYKLTEEDHILLLVFHHIVFDGWSTGVLMQEITDLFTGKKSEELNIQYADYAQWQRGRFENGDLDRQSAYWKKKIGENPPPLMLPADSGMNKEGKSAGSIKRFEVDSVIVSAIRDASVEYKVSPFVIFIAAYYVFLYKYTNQKELILGVPVANRQQMDTERLIGCIANTLPLKADIDHQETSVAFMRKISEIVREAQDHEELPFDKLVDLLNVTRSLTNNPVFQSMFVYQRKEQSTLRLDKCLLQPYEVETGTSKFDLSLSLLDTPERIEGFFEYSTIFEEETINRMINSYLQILSEMILSPNERLGEIKAITPIEESYLLGEKSCKYPKEGNIHERFAEQVKKFPNRTAIVYGTEEITYAELDQESNRMANYLRKNGVGRETRVAILQDRSISYIISILGVLKAGGTYIPLDPEQPESRLLDIIEDSRCNIVISHAKFKNTFSLGGNYKSIIYEEDPWNLEGSGGNSMDVYPEQVAYIIYTSGSTGKPKGVLNTHHNVRRLFWSAEEHFAFSENDAWTLFHSLAFDFTIWEIWGALFYGGKLVIVPSEVRRSPNEFLNLLLQQNITVLNQTPSAFKELLHEMEKVPANLNLKYIIFGGEALHFDDLSRWFEKYGDRTHLINMYGITETTVHVTWREVRLEETHEGSKSLIGRPLNDLKIYILNEDFQPVPIGVQGEIFVSGDGVARGYNNRFALTAERFIPDPFSNKGGRLYRTGDVGRILPSGDIEYIGRADDQVKIKGHRIELGEIKSYISNDPSIKDCEVTVRINENNEKEIAAFVVFKELANDIAIKGLRQRLLHDLPKYMFPAHLHSVDSIPLTTNGKADKAALLKLCGQHPGRTARLPETNKEKTLAGIWQEILNKKQVYLDDNFFSLGGDSIRCLKVISKAEEVGYLFTLEDLFQNQTIEELVQLLNEPGRQVNRKASLEPFALVPEEEKTLIPEGVKDVYPLAKVQEGMFFHMEQYPEQPLYHNIDSVLLKGKFDYSLFSKAVQKVVAGNVMLRTSFDLKNFSIPMQMVHENALLPVGFMDIRHLDHPDQENIIDEYVQEEKKNTFDLTKPSLLRFFIHQRSEETFQFSLTECHLIFDGWSLTSTLAEIFEVYFNLLEGEEIANREELAIDYRDFIYLEQEAINSAEHIEFWKEFLAECQVLKLPVYEEKRKQKGTFRVRRRIVELSKETSRKLKQVSEEYRIPVKSMLLGSHIKALQSITGQSDIVTGMVSNGRMEEKDGEKVKGLFINTLPFRQQVFSGSWIDHMKMIFETEQKILPFRRLPLPEIQRHINQSTLFDTAFNYVYFHSMEPLLTSDKIQVEGYNSHSANDTHFKLMVTFSNHPPDYEIRLTLAYDESTFTESQMDLIAGIYHTILKSIAECPEEPHNDRPFLPDDIYEKVVFGWNSNEETFNDEHLSLHELIQKQDGGRVALIERNKEYTYQWLDRESDKVAAYLQSRGMTNDFIGIYMDRSAEMIAGLVGILKSGCAYVPLDTSYPEDRIKYMLKDSKVKCTLTTEKRSAELEGITDSLIDIENILHASRSLPIQKSAPKLAYMIYTSGSTGRPKGTMVAHKGVVNRILWMQKHYGISQEERGLHKTPLSFDYSVFEIFSTLCTGGALVLAKPEGHKDSSYLAGLIKEHQITTLFFVPTMQQEFLKALEAGSITTIKRVMCSGEPLTSQIKDSFFRMFDAELYNQYGPTEASVEVTSFACRREDAVVRIGRPMSNTKIYILDDNLHPSGIGVPGEIYIGGLGLAAAYHGKPSLTAESFIPNPFSSLGERLYKTGDLAQYSPEGEIEYIGRKDSQVKMRGLRIELSEIESIIREQPEFKEGVVIYRKDDLSPYGMLVAYVIPENGEQLNEKEAKRVLRKGLPRFMVPERIILMEELPVNPNGKLDRSKLPEPMLGTVSERDITPATTVMERKMVKIFQQILGVDQIGIHDDFFELGGNSLNVVHLMGQIEKLLGQKIPLDVIYEKPTIHEILEEATGRNSIVGRINAFTKNELTSRHGELFTEVTDLGPTLFFISEMEAIYPSSMIPQATDLAEAIGSDYRIIAIQPPPFLKDLEEADLRKVGTLKVELAEPYINLKEIAQLTVNGIRKFKPQGPFIIGAQSTGCLLALEVVKILEIEGEEIETLFLIEDNAISEPLKRETDDPLVKEEFLRRAISKTGGDESYPQSLKELPEDEIWEKTRELLVDQDLISEEVQYQDIYTIFQLDHFNRQIKKQLWNSGFPGKVRSNLLILTSGAKEGNFWTSLTEGKVMYEELPKDTIRFSPLHLEGLKTKLVKPKNSYQEQVRNEL</sequence>
<evidence type="ECO:0000313" key="8">
    <source>
        <dbReference type="Proteomes" id="UP000077856"/>
    </source>
</evidence>
<dbReference type="GO" id="GO:0005829">
    <property type="term" value="C:cytosol"/>
    <property type="evidence" value="ECO:0007669"/>
    <property type="project" value="TreeGrafter"/>
</dbReference>
<dbReference type="InterPro" id="IPR023213">
    <property type="entry name" value="CAT-like_dom_sf"/>
</dbReference>
<dbReference type="Gene3D" id="1.10.1200.10">
    <property type="entry name" value="ACP-like"/>
    <property type="match status" value="2"/>
</dbReference>
<dbReference type="FunFam" id="3.40.50.980:FF:000002">
    <property type="entry name" value="Enterobactin synthetase component F"/>
    <property type="match status" value="1"/>
</dbReference>
<dbReference type="KEGG" id="bon:A361_04080"/>
<dbReference type="InterPro" id="IPR020845">
    <property type="entry name" value="AMP-binding_CS"/>
</dbReference>
<dbReference type="CDD" id="cd19531">
    <property type="entry name" value="LCL_NRPS-like"/>
    <property type="match status" value="1"/>
</dbReference>
<dbReference type="InterPro" id="IPR036736">
    <property type="entry name" value="ACP-like_sf"/>
</dbReference>
<keyword evidence="5" id="KW-0045">Antibiotic biosynthesis</keyword>
<dbReference type="InterPro" id="IPR001242">
    <property type="entry name" value="Condensation_dom"/>
</dbReference>
<dbReference type="FunFam" id="2.30.38.10:FF:000001">
    <property type="entry name" value="Non-ribosomal peptide synthetase PvdI"/>
    <property type="match status" value="2"/>
</dbReference>
<dbReference type="CDD" id="cd17643">
    <property type="entry name" value="A_NRPS_Cytc1-like"/>
    <property type="match status" value="1"/>
</dbReference>
<dbReference type="GO" id="GO:0043041">
    <property type="term" value="P:amino acid activation for nonribosomal peptide biosynthetic process"/>
    <property type="evidence" value="ECO:0007669"/>
    <property type="project" value="TreeGrafter"/>
</dbReference>
<dbReference type="FunFam" id="1.10.1200.10:FF:000005">
    <property type="entry name" value="Nonribosomal peptide synthetase 1"/>
    <property type="match status" value="1"/>
</dbReference>
<dbReference type="InterPro" id="IPR010071">
    <property type="entry name" value="AA_adenyl_dom"/>
</dbReference>
<dbReference type="InterPro" id="IPR029058">
    <property type="entry name" value="AB_hydrolase_fold"/>
</dbReference>
<dbReference type="EMBL" id="CP015506">
    <property type="protein sequence ID" value="AND38328.1"/>
    <property type="molecule type" value="Genomic_DNA"/>
</dbReference>
<evidence type="ECO:0000256" key="1">
    <source>
        <dbReference type="ARBA" id="ARBA00001957"/>
    </source>
</evidence>
<evidence type="ECO:0000256" key="5">
    <source>
        <dbReference type="ARBA" id="ARBA00023194"/>
    </source>
</evidence>
<dbReference type="Pfam" id="PF00550">
    <property type="entry name" value="PP-binding"/>
    <property type="match status" value="2"/>
</dbReference>
<dbReference type="Gene3D" id="3.30.300.30">
    <property type="match status" value="2"/>
</dbReference>
<dbReference type="PROSITE" id="PS50075">
    <property type="entry name" value="CARRIER"/>
    <property type="match status" value="2"/>
</dbReference>
<dbReference type="SUPFAM" id="SSF52777">
    <property type="entry name" value="CoA-dependent acyltransferases"/>
    <property type="match status" value="4"/>
</dbReference>
<dbReference type="NCBIfam" id="TIGR01733">
    <property type="entry name" value="AA-adenyl-dom"/>
    <property type="match status" value="2"/>
</dbReference>
<dbReference type="Gene3D" id="3.40.50.1820">
    <property type="entry name" value="alpha/beta hydrolase"/>
    <property type="match status" value="1"/>
</dbReference>
<dbReference type="GO" id="GO:0031177">
    <property type="term" value="F:phosphopantetheine binding"/>
    <property type="evidence" value="ECO:0007669"/>
    <property type="project" value="TreeGrafter"/>
</dbReference>
<proteinExistence type="inferred from homology"/>
<dbReference type="PANTHER" id="PTHR45527:SF14">
    <property type="entry name" value="PLIPASTATIN SYNTHASE SUBUNIT B"/>
    <property type="match status" value="1"/>
</dbReference>
<dbReference type="InterPro" id="IPR045851">
    <property type="entry name" value="AMP-bd_C_sf"/>
</dbReference>
<dbReference type="Pfam" id="PF00501">
    <property type="entry name" value="AMP-binding"/>
    <property type="match status" value="2"/>
</dbReference>
<dbReference type="STRING" id="1196031.A361_04080"/>
<dbReference type="SUPFAM" id="SSF56801">
    <property type="entry name" value="Acetyl-CoA synthetase-like"/>
    <property type="match status" value="2"/>
</dbReference>
<evidence type="ECO:0000256" key="4">
    <source>
        <dbReference type="ARBA" id="ARBA00022553"/>
    </source>
</evidence>